<reference evidence="1 2" key="1">
    <citation type="submission" date="2016-03" db="EMBL/GenBank/DDBJ databases">
        <title>Whole genome sequencing of Grifola frondosa 9006-11.</title>
        <authorList>
            <person name="Min B."/>
            <person name="Park H."/>
            <person name="Kim J.-G."/>
            <person name="Cho H."/>
            <person name="Oh Y.-L."/>
            <person name="Kong W.-S."/>
            <person name="Choi I.-G."/>
        </authorList>
    </citation>
    <scope>NUCLEOTIDE SEQUENCE [LARGE SCALE GENOMIC DNA]</scope>
    <source>
        <strain evidence="1 2">9006-11</strain>
    </source>
</reference>
<comment type="caution">
    <text evidence="1">The sequence shown here is derived from an EMBL/GenBank/DDBJ whole genome shotgun (WGS) entry which is preliminary data.</text>
</comment>
<keyword evidence="2" id="KW-1185">Reference proteome</keyword>
<accession>A0A1C7LQC7</accession>
<proteinExistence type="predicted"/>
<gene>
    <name evidence="1" type="ORF">A0H81_13087</name>
</gene>
<evidence type="ECO:0000313" key="1">
    <source>
        <dbReference type="EMBL" id="OBZ66951.1"/>
    </source>
</evidence>
<dbReference type="Proteomes" id="UP000092993">
    <property type="component" value="Unassembled WGS sequence"/>
</dbReference>
<evidence type="ECO:0000313" key="2">
    <source>
        <dbReference type="Proteomes" id="UP000092993"/>
    </source>
</evidence>
<sequence length="78" mass="8671">MPVNGRRHLALDSPAFTIVSMPFVINTTRGLRSVIRITKSEVPTCARNVTYRGHSSEQYRQAHNVLLTPTPVLTLEGP</sequence>
<protein>
    <submittedName>
        <fullName evidence="1">Uncharacterized protein</fullName>
    </submittedName>
</protein>
<name>A0A1C7LQC7_GRIFR</name>
<organism evidence="1 2">
    <name type="scientific">Grifola frondosa</name>
    <name type="common">Maitake</name>
    <name type="synonym">Polyporus frondosus</name>
    <dbReference type="NCBI Taxonomy" id="5627"/>
    <lineage>
        <taxon>Eukaryota</taxon>
        <taxon>Fungi</taxon>
        <taxon>Dikarya</taxon>
        <taxon>Basidiomycota</taxon>
        <taxon>Agaricomycotina</taxon>
        <taxon>Agaricomycetes</taxon>
        <taxon>Polyporales</taxon>
        <taxon>Grifolaceae</taxon>
        <taxon>Grifola</taxon>
    </lineage>
</organism>
<dbReference type="AlphaFoldDB" id="A0A1C7LQC7"/>
<dbReference type="EMBL" id="LUGG01000027">
    <property type="protein sequence ID" value="OBZ66951.1"/>
    <property type="molecule type" value="Genomic_DNA"/>
</dbReference>